<keyword evidence="1" id="KW-1133">Transmembrane helix</keyword>
<sequence>MVLATYGPVAIIFLIFFNAPYRKFLSEKLREFGKLKNTTHNEGFLQTT</sequence>
<dbReference type="AlphaFoldDB" id="A0A1I7X275"/>
<dbReference type="WBParaSite" id="Hba_11564">
    <property type="protein sequence ID" value="Hba_11564"/>
    <property type="gene ID" value="Hba_11564"/>
</dbReference>
<evidence type="ECO:0000313" key="2">
    <source>
        <dbReference type="Proteomes" id="UP000095283"/>
    </source>
</evidence>
<name>A0A1I7X275_HETBA</name>
<evidence type="ECO:0000313" key="3">
    <source>
        <dbReference type="WBParaSite" id="Hba_11564"/>
    </source>
</evidence>
<keyword evidence="1" id="KW-0812">Transmembrane</keyword>
<evidence type="ECO:0000256" key="1">
    <source>
        <dbReference type="SAM" id="Phobius"/>
    </source>
</evidence>
<keyword evidence="1" id="KW-0472">Membrane</keyword>
<protein>
    <submittedName>
        <fullName evidence="3">G_PROTEIN_RECEP_F1_2 domain-containing protein</fullName>
    </submittedName>
</protein>
<dbReference type="Proteomes" id="UP000095283">
    <property type="component" value="Unplaced"/>
</dbReference>
<proteinExistence type="predicted"/>
<organism evidence="2 3">
    <name type="scientific">Heterorhabditis bacteriophora</name>
    <name type="common">Entomopathogenic nematode worm</name>
    <dbReference type="NCBI Taxonomy" id="37862"/>
    <lineage>
        <taxon>Eukaryota</taxon>
        <taxon>Metazoa</taxon>
        <taxon>Ecdysozoa</taxon>
        <taxon>Nematoda</taxon>
        <taxon>Chromadorea</taxon>
        <taxon>Rhabditida</taxon>
        <taxon>Rhabditina</taxon>
        <taxon>Rhabditomorpha</taxon>
        <taxon>Strongyloidea</taxon>
        <taxon>Heterorhabditidae</taxon>
        <taxon>Heterorhabditis</taxon>
    </lineage>
</organism>
<keyword evidence="2" id="KW-1185">Reference proteome</keyword>
<reference evidence="3" key="1">
    <citation type="submission" date="2016-11" db="UniProtKB">
        <authorList>
            <consortium name="WormBaseParasite"/>
        </authorList>
    </citation>
    <scope>IDENTIFICATION</scope>
</reference>
<accession>A0A1I7X275</accession>
<feature type="transmembrane region" description="Helical" evidence="1">
    <location>
        <begin position="6"/>
        <end position="25"/>
    </location>
</feature>